<keyword evidence="3" id="KW-1185">Reference proteome</keyword>
<proteinExistence type="predicted"/>
<dbReference type="Pfam" id="PF14383">
    <property type="entry name" value="VARLMGL"/>
    <property type="match status" value="1"/>
</dbReference>
<feature type="compositionally biased region" description="Polar residues" evidence="1">
    <location>
        <begin position="415"/>
        <end position="435"/>
    </location>
</feature>
<organism evidence="2 3">
    <name type="scientific">Lupinus albus</name>
    <name type="common">White lupine</name>
    <name type="synonym">Lupinus termis</name>
    <dbReference type="NCBI Taxonomy" id="3870"/>
    <lineage>
        <taxon>Eukaryota</taxon>
        <taxon>Viridiplantae</taxon>
        <taxon>Streptophyta</taxon>
        <taxon>Embryophyta</taxon>
        <taxon>Tracheophyta</taxon>
        <taxon>Spermatophyta</taxon>
        <taxon>Magnoliopsida</taxon>
        <taxon>eudicotyledons</taxon>
        <taxon>Gunneridae</taxon>
        <taxon>Pentapetalae</taxon>
        <taxon>rosids</taxon>
        <taxon>fabids</taxon>
        <taxon>Fabales</taxon>
        <taxon>Fabaceae</taxon>
        <taxon>Papilionoideae</taxon>
        <taxon>50 kb inversion clade</taxon>
        <taxon>genistoids sensu lato</taxon>
        <taxon>core genistoids</taxon>
        <taxon>Genisteae</taxon>
        <taxon>Lupinus</taxon>
    </lineage>
</organism>
<evidence type="ECO:0000313" key="2">
    <source>
        <dbReference type="EMBL" id="KAE9593715.1"/>
    </source>
</evidence>
<dbReference type="OrthoDB" id="765769at2759"/>
<name>A0A6A4NSJ3_LUPAL</name>
<dbReference type="EMBL" id="WOCE01000018">
    <property type="protein sequence ID" value="KAE9593715.1"/>
    <property type="molecule type" value="Genomic_DNA"/>
</dbReference>
<gene>
    <name evidence="2" type="ORF">Lalb_Chr18g0046041</name>
</gene>
<feature type="region of interest" description="Disordered" evidence="1">
    <location>
        <begin position="255"/>
        <end position="276"/>
    </location>
</feature>
<evidence type="ECO:0000256" key="1">
    <source>
        <dbReference type="SAM" id="MobiDB-lite"/>
    </source>
</evidence>
<dbReference type="InterPro" id="IPR032795">
    <property type="entry name" value="DUF3741-assoc"/>
</dbReference>
<feature type="region of interest" description="Disordered" evidence="1">
    <location>
        <begin position="642"/>
        <end position="681"/>
    </location>
</feature>
<accession>A0A6A4NSJ3</accession>
<protein>
    <submittedName>
        <fullName evidence="2">Uncharacterized protein</fullName>
    </submittedName>
</protein>
<dbReference type="PANTHER" id="PTHR21726:SF59">
    <property type="entry name" value="DUF4378 DOMAIN PROTEIN"/>
    <property type="match status" value="1"/>
</dbReference>
<feature type="compositionally biased region" description="Polar residues" evidence="1">
    <location>
        <begin position="339"/>
        <end position="404"/>
    </location>
</feature>
<dbReference type="Proteomes" id="UP000447434">
    <property type="component" value="Chromosome 18"/>
</dbReference>
<feature type="region of interest" description="Disordered" evidence="1">
    <location>
        <begin position="289"/>
        <end position="435"/>
    </location>
</feature>
<dbReference type="InterPro" id="IPR025486">
    <property type="entry name" value="DUF4378"/>
</dbReference>
<reference evidence="3" key="1">
    <citation type="journal article" date="2020" name="Nat. Commun.">
        <title>Genome sequence of the cluster root forming white lupin.</title>
        <authorList>
            <person name="Hufnagel B."/>
            <person name="Marques A."/>
            <person name="Soriano A."/>
            <person name="Marques L."/>
            <person name="Divol F."/>
            <person name="Doumas P."/>
            <person name="Sallet E."/>
            <person name="Mancinotti D."/>
            <person name="Carrere S."/>
            <person name="Marande W."/>
            <person name="Arribat S."/>
            <person name="Keller J."/>
            <person name="Huneau C."/>
            <person name="Blein T."/>
            <person name="Aime D."/>
            <person name="Laguerre M."/>
            <person name="Taylor J."/>
            <person name="Schubert V."/>
            <person name="Nelson M."/>
            <person name="Geu-Flores F."/>
            <person name="Crespi M."/>
            <person name="Gallardo-Guerrero K."/>
            <person name="Delaux P.-M."/>
            <person name="Salse J."/>
            <person name="Berges H."/>
            <person name="Guyot R."/>
            <person name="Gouzy J."/>
            <person name="Peret B."/>
        </authorList>
    </citation>
    <scope>NUCLEOTIDE SEQUENCE [LARGE SCALE GENOMIC DNA]</scope>
    <source>
        <strain evidence="3">cv. Amiga</strain>
    </source>
</reference>
<feature type="compositionally biased region" description="Polar residues" evidence="1">
    <location>
        <begin position="668"/>
        <end position="679"/>
    </location>
</feature>
<dbReference type="Pfam" id="PF14309">
    <property type="entry name" value="DUF4378"/>
    <property type="match status" value="1"/>
</dbReference>
<feature type="compositionally biased region" description="Polar residues" evidence="1">
    <location>
        <begin position="38"/>
        <end position="49"/>
    </location>
</feature>
<feature type="region of interest" description="Disordered" evidence="1">
    <location>
        <begin position="28"/>
        <end position="49"/>
    </location>
</feature>
<feature type="compositionally biased region" description="Polar residues" evidence="1">
    <location>
        <begin position="642"/>
        <end position="655"/>
    </location>
</feature>
<sequence>MEMEKKRSKGSFFSLFDWNSKSRKKLIWNNPSLPDGSKQGNENVESMPKTQISRIKVDESGASPSNNGCSDFTSFGSDEEYGSKAPGLVARLMGLDSLPTLAATEVSSTSLYGSNSHGASRCHDDALYSEDDFCAVEYINVPLKVEKSSRDAMESRAYKVGNWPMKRFQTEILPPKSAKPIPVTHNKLLSPIKNPGFVSPRNAAHIMEASSKIIEGTPRPYMRNKMSSVGPSSAPLRTLDLKERLEALLNASVPEKSVGPSTANLANGKPSDSSSNLYKCASTFKGLRDSEKTSSCNSASKGKPVSQAIQAQTNVQSRDILTSKKKYRKQKEQTEIKSNHLSRNQKPSTEQVSQQRTGTSRNSTVLRKNGQKQNSLTNKGKSTSKIDSNKPRTQTSSPESSTGIRRTVNKGAINGNIQSKRSSTRATANQKELPSSDCISQKKMYINTNVHEARGPGKAVNNFESKSIKCNITTDGSIDQDDALNMKESKDVISFTFTSPWSRSMPGSLSYAEQVVGSRNIIDVDSLGHSDNLYPKKLSLSPPGLHMIDGDTLSDLLENRLQELTSTMSLPQCPLAIEESSADLRSTVQEKVPSLVNIAFEEQDRGFHRYQFSDKLDSINGCHSSNDDPVFYMNQQLQTSEAIEDPSCSSNSENGNDPGCQHPRAVTVSESPSASQSCLDSEDGAYGSTVYSSMQDEEVSIFSEINECVSLENEVSSGRSSSILPVENMVVKHFTEIKKLEDIKRSRGIGLEYVQDILTNAEFMAEEFVIGQTNTVIMPDVFDQLVNASNGTENCEEYSILERKIVFDFVNECIELRCKQAFVGSCKQWLGLMRSIKRKSWLAQEFYKQMLGFRNMEEEVMIDELVSNDMSTSRGRWLDFDVEAFEEGIEVEEDILDNLMDELVYDMLHV</sequence>
<feature type="compositionally biased region" description="Polar residues" evidence="1">
    <location>
        <begin position="307"/>
        <end position="320"/>
    </location>
</feature>
<evidence type="ECO:0000313" key="3">
    <source>
        <dbReference type="Proteomes" id="UP000447434"/>
    </source>
</evidence>
<dbReference type="AlphaFoldDB" id="A0A6A4NSJ3"/>
<feature type="compositionally biased region" description="Polar residues" evidence="1">
    <location>
        <begin position="259"/>
        <end position="276"/>
    </location>
</feature>
<comment type="caution">
    <text evidence="2">The sequence shown here is derived from an EMBL/GenBank/DDBJ whole genome shotgun (WGS) entry which is preliminary data.</text>
</comment>
<dbReference type="PANTHER" id="PTHR21726">
    <property type="entry name" value="PHOSPHATIDYLINOSITOL N-ACETYLGLUCOSAMINYLTRANSFERASE SUBUNIT P DOWN SYNDROME CRITICAL REGION PROTEIN 5 -RELATED"/>
    <property type="match status" value="1"/>
</dbReference>